<dbReference type="AlphaFoldDB" id="A0A6M3JKH6"/>
<protein>
    <submittedName>
        <fullName evidence="1">Uncharacterized protein</fullName>
    </submittedName>
</protein>
<sequence>MLPYEEIKIGDIYSKPMHRGYGKYSGLEYYVIDKKEKMVKLQPVTVSGKLFGKPVWMKNTNKLFSKTGRIAIGNI</sequence>
<reference evidence="1" key="1">
    <citation type="submission" date="2020-03" db="EMBL/GenBank/DDBJ databases">
        <title>The deep terrestrial virosphere.</title>
        <authorList>
            <person name="Holmfeldt K."/>
            <person name="Nilsson E."/>
            <person name="Simone D."/>
            <person name="Lopez-Fernandez M."/>
            <person name="Wu X."/>
            <person name="de Brujin I."/>
            <person name="Lundin D."/>
            <person name="Andersson A."/>
            <person name="Bertilsson S."/>
            <person name="Dopson M."/>
        </authorList>
    </citation>
    <scope>NUCLEOTIDE SEQUENCE</scope>
    <source>
        <strain evidence="1">MM415A04315</strain>
    </source>
</reference>
<organism evidence="1">
    <name type="scientific">viral metagenome</name>
    <dbReference type="NCBI Taxonomy" id="1070528"/>
    <lineage>
        <taxon>unclassified sequences</taxon>
        <taxon>metagenomes</taxon>
        <taxon>organismal metagenomes</taxon>
    </lineage>
</organism>
<proteinExistence type="predicted"/>
<gene>
    <name evidence="1" type="ORF">MM415A04315_0010</name>
</gene>
<name>A0A6M3JKH6_9ZZZZ</name>
<accession>A0A6M3JKH6</accession>
<evidence type="ECO:0000313" key="1">
    <source>
        <dbReference type="EMBL" id="QJA69778.1"/>
    </source>
</evidence>
<dbReference type="EMBL" id="MT141735">
    <property type="protein sequence ID" value="QJA69778.1"/>
    <property type="molecule type" value="Genomic_DNA"/>
</dbReference>